<dbReference type="SUPFAM" id="SSF52540">
    <property type="entry name" value="P-loop containing nucleoside triphosphate hydrolases"/>
    <property type="match status" value="1"/>
</dbReference>
<dbReference type="PANTHER" id="PTHR43681">
    <property type="entry name" value="TRANSMEMBRANE GTPASE FZO"/>
    <property type="match status" value="1"/>
</dbReference>
<dbReference type="InterPro" id="IPR000261">
    <property type="entry name" value="EH_dom"/>
</dbReference>
<proteinExistence type="predicted"/>
<dbReference type="InterPro" id="IPR027417">
    <property type="entry name" value="P-loop_NTPase"/>
</dbReference>
<dbReference type="InterPro" id="IPR051943">
    <property type="entry name" value="TRAFAC_Dynamin-like_GTPase"/>
</dbReference>
<dbReference type="Pfam" id="PF18150">
    <property type="entry name" value="DUF5600"/>
    <property type="match status" value="1"/>
</dbReference>
<dbReference type="InterPro" id="IPR006073">
    <property type="entry name" value="GTP-bd"/>
</dbReference>
<keyword evidence="2" id="KW-1185">Reference proteome</keyword>
<dbReference type="PANTHER" id="PTHR43681:SF1">
    <property type="entry name" value="SARCALUMENIN"/>
    <property type="match status" value="1"/>
</dbReference>
<dbReference type="Proteomes" id="UP000046395">
    <property type="component" value="Unassembled WGS sequence"/>
</dbReference>
<dbReference type="AlphaFoldDB" id="A0A5S6Q8P6"/>
<dbReference type="GO" id="GO:0005525">
    <property type="term" value="F:GTP binding"/>
    <property type="evidence" value="ECO:0007669"/>
    <property type="project" value="InterPro"/>
</dbReference>
<evidence type="ECO:0000259" key="1">
    <source>
        <dbReference type="PROSITE" id="PS50031"/>
    </source>
</evidence>
<dbReference type="InterPro" id="IPR011992">
    <property type="entry name" value="EF-hand-dom_pair"/>
</dbReference>
<dbReference type="Gene3D" id="3.40.50.300">
    <property type="entry name" value="P-loop containing nucleotide triphosphate hydrolases"/>
    <property type="match status" value="1"/>
</dbReference>
<dbReference type="PROSITE" id="PS50031">
    <property type="entry name" value="EH"/>
    <property type="match status" value="1"/>
</dbReference>
<evidence type="ECO:0000313" key="3">
    <source>
        <dbReference type="WBParaSite" id="TMUE_1000003495.1"/>
    </source>
</evidence>
<dbReference type="Gene3D" id="1.10.268.20">
    <property type="match status" value="1"/>
</dbReference>
<dbReference type="STRING" id="70415.A0A5S6Q8P6"/>
<dbReference type="SMART" id="SM00027">
    <property type="entry name" value="EH"/>
    <property type="match status" value="1"/>
</dbReference>
<name>A0A5S6Q8P6_TRIMR</name>
<reference evidence="3" key="1">
    <citation type="submission" date="2019-12" db="UniProtKB">
        <authorList>
            <consortium name="WormBaseParasite"/>
        </authorList>
    </citation>
    <scope>IDENTIFICATION</scope>
</reference>
<organism evidence="2 3">
    <name type="scientific">Trichuris muris</name>
    <name type="common">Mouse whipworm</name>
    <dbReference type="NCBI Taxonomy" id="70415"/>
    <lineage>
        <taxon>Eukaryota</taxon>
        <taxon>Metazoa</taxon>
        <taxon>Ecdysozoa</taxon>
        <taxon>Nematoda</taxon>
        <taxon>Enoplea</taxon>
        <taxon>Dorylaimia</taxon>
        <taxon>Trichinellida</taxon>
        <taxon>Trichuridae</taxon>
        <taxon>Trichuris</taxon>
    </lineage>
</organism>
<dbReference type="WBParaSite" id="TMUE_1000003495.1">
    <property type="protein sequence ID" value="TMUE_1000003495.1"/>
    <property type="gene ID" value="WBGene00289296"/>
</dbReference>
<dbReference type="InterPro" id="IPR040990">
    <property type="entry name" value="DUF5600"/>
</dbReference>
<dbReference type="Gene3D" id="1.10.238.10">
    <property type="entry name" value="EF-hand"/>
    <property type="match status" value="1"/>
</dbReference>
<accession>A0A5S6Q8P6</accession>
<feature type="domain" description="EH" evidence="1">
    <location>
        <begin position="451"/>
        <end position="539"/>
    </location>
</feature>
<dbReference type="SUPFAM" id="SSF47473">
    <property type="entry name" value="EF-hand"/>
    <property type="match status" value="1"/>
</dbReference>
<dbReference type="Pfam" id="PF01926">
    <property type="entry name" value="MMR_HSR1"/>
    <property type="match status" value="1"/>
</dbReference>
<evidence type="ECO:0000313" key="2">
    <source>
        <dbReference type="Proteomes" id="UP000046395"/>
    </source>
</evidence>
<protein>
    <submittedName>
        <fullName evidence="3">EH domain-containing protein</fullName>
    </submittedName>
</protein>
<dbReference type="Pfam" id="PF12763">
    <property type="entry name" value="EH"/>
    <property type="match status" value="1"/>
</dbReference>
<sequence length="563" mass="65621">MKLKKRAWNMIRSVFCETVDTNLVVPNLPPPSENTFPEALMLHYRSKVLPIEKALNLDVIYPVSMNDGEFTSPSTILIVGPPSVGKTTLIQYILNSDYPGMKISPESSADKFTIIMHGSHRFSIPAASLMNGLNFPYPGLNRFGNVFVRKCFVSFTPCPVLQKINIIDTPGIISLEKQKAYRGYDFDSVVTFFADRSDKVIFVFDVYKLDFSEDVRRLINHLQPYEEKIMIVLNKVDSVGWCELDRVQENIMWSLSRTFKRVEVPQVFLGSFWSKPLKRPDMFGVINRYQDQLLVEIRQLPFTVQVRRLNDVIRRAKLARIHALISRNLSHSLPTVKGRAGKTYMRLVLRRLTRRVYPKLITKHKIFFFDLPHPLLIRKLLIGSHRAPKKKVTLSMIHHVEDFLRNDVTAFVSVLPHRCQHAFLKMGRLDVPKIGLNPLKHDWCNVSKEANKCRWRECFYRLKPRHGFLHSSHAKEYMRYAGLSVIILNDIWRLVDSDNDELINEEEFCLLNWLMMQSKRGRRIPLELPKQLRPPDQHMHPCEAVTLSRPEDIPPVAFWPRWE</sequence>